<keyword evidence="1" id="KW-0812">Transmembrane</keyword>
<reference evidence="3" key="1">
    <citation type="submission" date="2015-08" db="EMBL/GenBank/DDBJ databases">
        <title>Vibrio galatheae sp. nov., a novel member of the Vibrionaceae family isolated from the Solomon Islands.</title>
        <authorList>
            <person name="Giubergia S."/>
            <person name="Machado H."/>
            <person name="Mateiu R.V."/>
            <person name="Gram L."/>
        </authorList>
    </citation>
    <scope>NUCLEOTIDE SEQUENCE [LARGE SCALE GENOMIC DNA]</scope>
    <source>
        <strain evidence="3">DSM 19134</strain>
    </source>
</reference>
<keyword evidence="3" id="KW-1185">Reference proteome</keyword>
<dbReference type="AlphaFoldDB" id="A0A0M0HUM9"/>
<evidence type="ECO:0000256" key="1">
    <source>
        <dbReference type="SAM" id="Phobius"/>
    </source>
</evidence>
<name>A0A0M0HUM9_9VIBR</name>
<comment type="caution">
    <text evidence="2">The sequence shown here is derived from an EMBL/GenBank/DDBJ whole genome shotgun (WGS) entry which is preliminary data.</text>
</comment>
<accession>A0A0M0HUM9</accession>
<proteinExistence type="predicted"/>
<gene>
    <name evidence="2" type="ORF">AKJ31_20385</name>
</gene>
<sequence>MENVQENSLAMSQEDNDKKWYSFSKRKGVFLLGTLVAVSAFGLSMQQPGPILEMDTKGVASYVRCSGSLIANTVDENACREYFEGYLSERISKTDNLPRIVPLDIIGATYQSAQNAFKEQGFTPLKDLETITQHKVQLLKSGKAISASS</sequence>
<dbReference type="EMBL" id="LHPI01000027">
    <property type="protein sequence ID" value="KOO05775.1"/>
    <property type="molecule type" value="Genomic_DNA"/>
</dbReference>
<keyword evidence="1" id="KW-1133">Transmembrane helix</keyword>
<evidence type="ECO:0000313" key="2">
    <source>
        <dbReference type="EMBL" id="KOO05775.1"/>
    </source>
</evidence>
<dbReference type="STRING" id="171383.AKJ31_20385"/>
<evidence type="ECO:0000313" key="3">
    <source>
        <dbReference type="Proteomes" id="UP000037530"/>
    </source>
</evidence>
<protein>
    <submittedName>
        <fullName evidence="2">Uncharacterized protein</fullName>
    </submittedName>
</protein>
<dbReference type="PATRIC" id="fig|171383.3.peg.4164"/>
<dbReference type="Proteomes" id="UP000037530">
    <property type="component" value="Unassembled WGS sequence"/>
</dbReference>
<keyword evidence="1" id="KW-0472">Membrane</keyword>
<feature type="transmembrane region" description="Helical" evidence="1">
    <location>
        <begin position="28"/>
        <end position="45"/>
    </location>
</feature>
<organism evidence="2 3">
    <name type="scientific">Vibrio hepatarius</name>
    <dbReference type="NCBI Taxonomy" id="171383"/>
    <lineage>
        <taxon>Bacteria</taxon>
        <taxon>Pseudomonadati</taxon>
        <taxon>Pseudomonadota</taxon>
        <taxon>Gammaproteobacteria</taxon>
        <taxon>Vibrionales</taxon>
        <taxon>Vibrionaceae</taxon>
        <taxon>Vibrio</taxon>
        <taxon>Vibrio oreintalis group</taxon>
    </lineage>
</organism>
<dbReference type="RefSeq" id="WP_053410875.1">
    <property type="nucleotide sequence ID" value="NZ_LHPI01000027.1"/>
</dbReference>